<dbReference type="InterPro" id="IPR050747">
    <property type="entry name" value="Mitochondrial_chaperone_BCS1"/>
</dbReference>
<sequence length="107" mass="12088">MHKGVKAELLRGAKEYFCPGTKRVYGDCGIPYRRRYLFHCPPGNSKSSLIDALTGHLKCNIYNIRMFRGDITDSRSYNMFLSLSNKCLVVLEDIDAANINATRASTH</sequence>
<dbReference type="SUPFAM" id="SSF52540">
    <property type="entry name" value="P-loop containing nucleoside triphosphate hydrolases"/>
    <property type="match status" value="1"/>
</dbReference>
<organism evidence="1 2">
    <name type="scientific">Lojkania enalia</name>
    <dbReference type="NCBI Taxonomy" id="147567"/>
    <lineage>
        <taxon>Eukaryota</taxon>
        <taxon>Fungi</taxon>
        <taxon>Dikarya</taxon>
        <taxon>Ascomycota</taxon>
        <taxon>Pezizomycotina</taxon>
        <taxon>Dothideomycetes</taxon>
        <taxon>Pleosporomycetidae</taxon>
        <taxon>Pleosporales</taxon>
        <taxon>Pleosporales incertae sedis</taxon>
        <taxon>Lojkania</taxon>
    </lineage>
</organism>
<dbReference type="InterPro" id="IPR027417">
    <property type="entry name" value="P-loop_NTPase"/>
</dbReference>
<comment type="caution">
    <text evidence="1">The sequence shown here is derived from an EMBL/GenBank/DDBJ whole genome shotgun (WGS) entry which is preliminary data.</text>
</comment>
<keyword evidence="2" id="KW-1185">Reference proteome</keyword>
<dbReference type="Proteomes" id="UP000800093">
    <property type="component" value="Unassembled WGS sequence"/>
</dbReference>
<dbReference type="OrthoDB" id="10251412at2759"/>
<reference evidence="2" key="1">
    <citation type="journal article" date="2020" name="Stud. Mycol.">
        <title>101 Dothideomycetes genomes: A test case for predicting lifestyles and emergence of pathogens.</title>
        <authorList>
            <person name="Haridas S."/>
            <person name="Albert R."/>
            <person name="Binder M."/>
            <person name="Bloem J."/>
            <person name="LaButti K."/>
            <person name="Salamov A."/>
            <person name="Andreopoulos B."/>
            <person name="Baker S."/>
            <person name="Barry K."/>
            <person name="Bills G."/>
            <person name="Bluhm B."/>
            <person name="Cannon C."/>
            <person name="Castanera R."/>
            <person name="Culley D."/>
            <person name="Daum C."/>
            <person name="Ezra D."/>
            <person name="Gonzalez J."/>
            <person name="Henrissat B."/>
            <person name="Kuo A."/>
            <person name="Liang C."/>
            <person name="Lipzen A."/>
            <person name="Lutzoni F."/>
            <person name="Magnuson J."/>
            <person name="Mondo S."/>
            <person name="Nolan M."/>
            <person name="Ohm R."/>
            <person name="Pangilinan J."/>
            <person name="Park H.-J."/>
            <person name="Ramirez L."/>
            <person name="Alfaro M."/>
            <person name="Sun H."/>
            <person name="Tritt A."/>
            <person name="Yoshinaga Y."/>
            <person name="Zwiers L.-H."/>
            <person name="Turgeon B."/>
            <person name="Goodwin S."/>
            <person name="Spatafora J."/>
            <person name="Crous P."/>
            <person name="Grigoriev I."/>
        </authorList>
    </citation>
    <scope>NUCLEOTIDE SEQUENCE [LARGE SCALE GENOMIC DNA]</scope>
    <source>
        <strain evidence="2">CBS 304.66</strain>
    </source>
</reference>
<dbReference type="AlphaFoldDB" id="A0A9P4KFI8"/>
<proteinExistence type="predicted"/>
<dbReference type="EMBL" id="ML986596">
    <property type="protein sequence ID" value="KAF2266748.1"/>
    <property type="molecule type" value="Genomic_DNA"/>
</dbReference>
<accession>A0A9P4KFI8</accession>
<evidence type="ECO:0008006" key="3">
    <source>
        <dbReference type="Google" id="ProtNLM"/>
    </source>
</evidence>
<name>A0A9P4KFI8_9PLEO</name>
<evidence type="ECO:0000313" key="2">
    <source>
        <dbReference type="Proteomes" id="UP000800093"/>
    </source>
</evidence>
<dbReference type="PANTHER" id="PTHR23070">
    <property type="entry name" value="BCS1 AAA-TYPE ATPASE"/>
    <property type="match status" value="1"/>
</dbReference>
<protein>
    <recommendedName>
        <fullName evidence="3">ATPase AAA-type core domain-containing protein</fullName>
    </recommendedName>
</protein>
<gene>
    <name evidence="1" type="ORF">CC78DRAFT_578064</name>
</gene>
<dbReference type="Gene3D" id="3.40.50.300">
    <property type="entry name" value="P-loop containing nucleotide triphosphate hydrolases"/>
    <property type="match status" value="1"/>
</dbReference>
<evidence type="ECO:0000313" key="1">
    <source>
        <dbReference type="EMBL" id="KAF2266748.1"/>
    </source>
</evidence>